<keyword evidence="2" id="KW-1185">Reference proteome</keyword>
<reference evidence="1 2" key="1">
    <citation type="journal article" date="2022" name="New Phytol.">
        <title>Ecological generalism drives hyperdiversity of secondary metabolite gene clusters in xylarialean endophytes.</title>
        <authorList>
            <person name="Franco M.E.E."/>
            <person name="Wisecaver J.H."/>
            <person name="Arnold A.E."/>
            <person name="Ju Y.M."/>
            <person name="Slot J.C."/>
            <person name="Ahrendt S."/>
            <person name="Moore L.P."/>
            <person name="Eastman K.E."/>
            <person name="Scott K."/>
            <person name="Konkel Z."/>
            <person name="Mondo S.J."/>
            <person name="Kuo A."/>
            <person name="Hayes R.D."/>
            <person name="Haridas S."/>
            <person name="Andreopoulos B."/>
            <person name="Riley R."/>
            <person name="LaButti K."/>
            <person name="Pangilinan J."/>
            <person name="Lipzen A."/>
            <person name="Amirebrahimi M."/>
            <person name="Yan J."/>
            <person name="Adam C."/>
            <person name="Keymanesh K."/>
            <person name="Ng V."/>
            <person name="Louie K."/>
            <person name="Northen T."/>
            <person name="Drula E."/>
            <person name="Henrissat B."/>
            <person name="Hsieh H.M."/>
            <person name="Youens-Clark K."/>
            <person name="Lutzoni F."/>
            <person name="Miadlikowska J."/>
            <person name="Eastwood D.C."/>
            <person name="Hamelin R.C."/>
            <person name="Grigoriev I.V."/>
            <person name="U'Ren J.M."/>
        </authorList>
    </citation>
    <scope>NUCLEOTIDE SEQUENCE [LARGE SCALE GENOMIC DNA]</scope>
    <source>
        <strain evidence="1 2">ER1909</strain>
    </source>
</reference>
<organism evidence="1 2">
    <name type="scientific">Hypoxylon rubiginosum</name>
    <dbReference type="NCBI Taxonomy" id="110542"/>
    <lineage>
        <taxon>Eukaryota</taxon>
        <taxon>Fungi</taxon>
        <taxon>Dikarya</taxon>
        <taxon>Ascomycota</taxon>
        <taxon>Pezizomycotina</taxon>
        <taxon>Sordariomycetes</taxon>
        <taxon>Xylariomycetidae</taxon>
        <taxon>Xylariales</taxon>
        <taxon>Hypoxylaceae</taxon>
        <taxon>Hypoxylon</taxon>
    </lineage>
</organism>
<gene>
    <name evidence="1" type="ORF">F4821DRAFT_263944</name>
</gene>
<proteinExistence type="predicted"/>
<comment type="caution">
    <text evidence="1">The sequence shown here is derived from an EMBL/GenBank/DDBJ whole genome shotgun (WGS) entry which is preliminary data.</text>
</comment>
<evidence type="ECO:0000313" key="2">
    <source>
        <dbReference type="Proteomes" id="UP001497680"/>
    </source>
</evidence>
<name>A0ACC0CPN5_9PEZI</name>
<dbReference type="Proteomes" id="UP001497680">
    <property type="component" value="Unassembled WGS sequence"/>
</dbReference>
<protein>
    <submittedName>
        <fullName evidence="1">Uncharacterized protein</fullName>
    </submittedName>
</protein>
<accession>A0ACC0CPN5</accession>
<evidence type="ECO:0000313" key="1">
    <source>
        <dbReference type="EMBL" id="KAI6082438.1"/>
    </source>
</evidence>
<sequence>MDQDGLAAVYTIKTLMAKEPSAVDQAMEDHASLMDFAERAVAALNQPLEMQNLPASQSPSKRPLGPEASLIPPLKRIKNEPKPAPLPKNLRSLRRTRVKAENNSPASISPAKQTKQEVIVIEDDEDDGDDGGDNNNNNNKHKKFRSGAVQIIPKKDIETYPRFMKCNSYCINDFQNNLWMELGVDGGGPDVSLVRKSSRRPLHKVNLEPFTKRTWKHLSVNKGEQVDMEHSQLVLKLWGHEAIPLSTDTSDQRCNILLASQFLTIKDAPKLASTSTGVAINVHDVSDSKSINDSANLHDYPLNWNVVGNTTEGPGRDDVNVDDAIQTVDRELQGGANQLQNSQLQRAIERLVDIARGNEGPGVLDLIFDVAKAAGINVQNHSPLHPIAGSSMERRAVDSDGGYFDSSIQVNDNAAKGLHYADKTLMADHDTACIKANDITASVPNEDVSNSMSIGDGVSVSEPEDDILDDDSSDLPSDYDMTSDDGAFNFEPASKGFSTIEKTDELYKFVLRLRENQEFQEGFWTQIATEVKEKFNIEQRSQLLGRVYYKELHPSWYTKAVHHFIKCRKKEFDTQQKGWAETRKQVEKEFGMKCDMKCLSSWFNKRRRKCEGSSEYSGILHKHVVKLRQKGDTWLQIAQQVNKGLDKQWTHGSLRTQFNKHNEISWFTEKKYELVTRLLQEEKSWPQIARLLMDDFGEKLAPSAAEKKYDASREHQVIIELRRNGYTWPKIVEELKTKRTPKTLQAQYNQRESSSSWYTDEMHTYIKQEDQEPKEWSDIVARFNEKFHKDVRLGALRRAYHSKCPKRYTDRMHGFIKKRREEKTTSWDQIMVDFNEAFDEKRTKDWLRYTYQERLRIADHLSQKHYG</sequence>
<dbReference type="EMBL" id="MU394371">
    <property type="protein sequence ID" value="KAI6082438.1"/>
    <property type="molecule type" value="Genomic_DNA"/>
</dbReference>